<dbReference type="Proteomes" id="UP000070539">
    <property type="component" value="Unassembled WGS sequence"/>
</dbReference>
<accession>A0A136WIZ9</accession>
<dbReference type="PATRIC" id="fig|36847.3.peg.720"/>
<evidence type="ECO:0000313" key="14">
    <source>
        <dbReference type="Proteomes" id="UP000070539"/>
    </source>
</evidence>
<dbReference type="InterPro" id="IPR006407">
    <property type="entry name" value="GlgB"/>
</dbReference>
<dbReference type="STRING" id="36847.CLNEO_05810"/>
<dbReference type="HAMAP" id="MF_00685">
    <property type="entry name" value="GlgB"/>
    <property type="match status" value="1"/>
</dbReference>
<dbReference type="EMBL" id="LRVM01000001">
    <property type="protein sequence ID" value="KXL54475.1"/>
    <property type="molecule type" value="Genomic_DNA"/>
</dbReference>
<protein>
    <recommendedName>
        <fullName evidence="10">1,4-alpha-glucan branching enzyme GlgB</fullName>
        <ecNumber evidence="10">2.4.1.18</ecNumber>
    </recommendedName>
    <alternativeName>
        <fullName evidence="10">1,4-alpha-D-glucan:1,4-alpha-D-glucan 6-glucosyl-transferase</fullName>
    </alternativeName>
    <alternativeName>
        <fullName evidence="10">Alpha-(1-&gt;4)-glucan branching enzyme</fullName>
    </alternativeName>
    <alternativeName>
        <fullName evidence="10">Glycogen branching enzyme</fullName>
        <shortName evidence="10">BE</shortName>
    </alternativeName>
</protein>
<comment type="subunit">
    <text evidence="10">Monomer.</text>
</comment>
<reference evidence="13 14" key="1">
    <citation type="submission" date="2016-01" db="EMBL/GenBank/DDBJ databases">
        <title>Genome sequence of Clostridium neopropionicum X4, DSM-3847.</title>
        <authorList>
            <person name="Poehlein A."/>
            <person name="Beck M.H."/>
            <person name="Bengelsdorf F.R."/>
            <person name="Daniel R."/>
            <person name="Duerre P."/>
        </authorList>
    </citation>
    <scope>NUCLEOTIDE SEQUENCE [LARGE SCALE GENOMIC DNA]</scope>
    <source>
        <strain evidence="13 14">DSM-3847</strain>
    </source>
</reference>
<feature type="domain" description="Glycosyl hydrolase family 13 catalytic" evidence="12">
    <location>
        <begin position="283"/>
        <end position="633"/>
    </location>
</feature>
<evidence type="ECO:0000256" key="6">
    <source>
        <dbReference type="ARBA" id="ARBA00022676"/>
    </source>
</evidence>
<dbReference type="NCBIfam" id="TIGR01515">
    <property type="entry name" value="branching_enzym"/>
    <property type="match status" value="1"/>
</dbReference>
<dbReference type="InterPro" id="IPR006048">
    <property type="entry name" value="A-amylase/branching_C"/>
</dbReference>
<dbReference type="GO" id="GO:0005978">
    <property type="term" value="P:glycogen biosynthetic process"/>
    <property type="evidence" value="ECO:0007669"/>
    <property type="project" value="UniProtKB-UniRule"/>
</dbReference>
<dbReference type="CDD" id="cd11322">
    <property type="entry name" value="AmyAc_Glg_BE"/>
    <property type="match status" value="1"/>
</dbReference>
<proteinExistence type="inferred from homology"/>
<dbReference type="InterPro" id="IPR054169">
    <property type="entry name" value="GlgB_N"/>
</dbReference>
<comment type="similarity">
    <text evidence="4 10">Belongs to the glycosyl hydrolase 13 family. GlgB subfamily.</text>
</comment>
<comment type="pathway">
    <text evidence="3 10">Glycan biosynthesis; glycogen biosynthesis.</text>
</comment>
<dbReference type="FunFam" id="2.60.40.1180:FF:000002">
    <property type="entry name" value="1,4-alpha-glucan branching enzyme GlgB"/>
    <property type="match status" value="1"/>
</dbReference>
<comment type="function">
    <text evidence="2 10">Catalyzes the formation of the alpha-1,6-glucosidic linkages in glycogen by scission of a 1,4-alpha-linked oligosaccharide from growing alpha-1,4-glucan chains and the subsequent attachment of the oligosaccharide to the alpha-1,6 position.</text>
</comment>
<dbReference type="InterPro" id="IPR013780">
    <property type="entry name" value="Glyco_hydro_b"/>
</dbReference>
<dbReference type="CDD" id="cd02855">
    <property type="entry name" value="E_set_GBE_prok_N"/>
    <property type="match status" value="1"/>
</dbReference>
<dbReference type="InterPro" id="IPR013783">
    <property type="entry name" value="Ig-like_fold"/>
</dbReference>
<dbReference type="GO" id="GO:0004553">
    <property type="term" value="F:hydrolase activity, hydrolyzing O-glycosyl compounds"/>
    <property type="evidence" value="ECO:0007669"/>
    <property type="project" value="InterPro"/>
</dbReference>
<comment type="caution">
    <text evidence="13">The sequence shown here is derived from an EMBL/GenBank/DDBJ whole genome shotgun (WGS) entry which is preliminary data.</text>
</comment>
<organism evidence="13 14">
    <name type="scientific">Anaerotignum neopropionicum</name>
    <dbReference type="NCBI Taxonomy" id="36847"/>
    <lineage>
        <taxon>Bacteria</taxon>
        <taxon>Bacillati</taxon>
        <taxon>Bacillota</taxon>
        <taxon>Clostridia</taxon>
        <taxon>Lachnospirales</taxon>
        <taxon>Anaerotignaceae</taxon>
        <taxon>Anaerotignum</taxon>
    </lineage>
</organism>
<dbReference type="GO" id="GO:0043169">
    <property type="term" value="F:cation binding"/>
    <property type="evidence" value="ECO:0007669"/>
    <property type="project" value="InterPro"/>
</dbReference>
<dbReference type="UniPathway" id="UPA00164"/>
<dbReference type="Gene3D" id="2.60.40.1180">
    <property type="entry name" value="Golgi alpha-mannosidase II"/>
    <property type="match status" value="1"/>
</dbReference>
<dbReference type="InterPro" id="IPR006047">
    <property type="entry name" value="GH13_cat_dom"/>
</dbReference>
<dbReference type="PIRSF" id="PIRSF000463">
    <property type="entry name" value="GlgB"/>
    <property type="match status" value="1"/>
</dbReference>
<feature type="active site" description="Nucleophile" evidence="10 11">
    <location>
        <position position="442"/>
    </location>
</feature>
<dbReference type="GO" id="GO:0005829">
    <property type="term" value="C:cytosol"/>
    <property type="evidence" value="ECO:0007669"/>
    <property type="project" value="TreeGrafter"/>
</dbReference>
<dbReference type="InterPro" id="IPR014756">
    <property type="entry name" value="Ig_E-set"/>
</dbReference>
<dbReference type="SUPFAM" id="SSF81296">
    <property type="entry name" value="E set domains"/>
    <property type="match status" value="2"/>
</dbReference>
<dbReference type="FunFam" id="3.20.20.80:FF:000003">
    <property type="entry name" value="1,4-alpha-glucan branching enzyme GlgB"/>
    <property type="match status" value="1"/>
</dbReference>
<dbReference type="Pfam" id="PF02922">
    <property type="entry name" value="CBM_48"/>
    <property type="match status" value="1"/>
</dbReference>
<dbReference type="NCBIfam" id="NF003811">
    <property type="entry name" value="PRK05402.1"/>
    <property type="match status" value="1"/>
</dbReference>
<dbReference type="Gene3D" id="2.60.40.10">
    <property type="entry name" value="Immunoglobulins"/>
    <property type="match status" value="2"/>
</dbReference>
<dbReference type="AlphaFoldDB" id="A0A136WIZ9"/>
<dbReference type="GO" id="GO:0003844">
    <property type="term" value="F:1,4-alpha-glucan branching enzyme activity"/>
    <property type="evidence" value="ECO:0007669"/>
    <property type="project" value="UniProtKB-UniRule"/>
</dbReference>
<dbReference type="Pfam" id="PF00128">
    <property type="entry name" value="Alpha-amylase"/>
    <property type="match status" value="1"/>
</dbReference>
<evidence type="ECO:0000256" key="11">
    <source>
        <dbReference type="PIRSR" id="PIRSR000463-1"/>
    </source>
</evidence>
<comment type="catalytic activity">
    <reaction evidence="1 10">
        <text>Transfers a segment of a (1-&gt;4)-alpha-D-glucan chain to a primary hydroxy group in a similar glucan chain.</text>
        <dbReference type="EC" id="2.4.1.18"/>
    </reaction>
</comment>
<evidence type="ECO:0000256" key="4">
    <source>
        <dbReference type="ARBA" id="ARBA00009000"/>
    </source>
</evidence>
<evidence type="ECO:0000259" key="12">
    <source>
        <dbReference type="SMART" id="SM00642"/>
    </source>
</evidence>
<dbReference type="Gene3D" id="3.20.20.80">
    <property type="entry name" value="Glycosidases"/>
    <property type="match status" value="1"/>
</dbReference>
<gene>
    <name evidence="10 13" type="primary">glgB</name>
    <name evidence="13" type="ORF">CLNEO_05810</name>
</gene>
<dbReference type="SUPFAM" id="SSF51011">
    <property type="entry name" value="Glycosyl hydrolase domain"/>
    <property type="match status" value="1"/>
</dbReference>
<evidence type="ECO:0000256" key="1">
    <source>
        <dbReference type="ARBA" id="ARBA00000826"/>
    </source>
</evidence>
<dbReference type="SMART" id="SM00642">
    <property type="entry name" value="Aamy"/>
    <property type="match status" value="1"/>
</dbReference>
<keyword evidence="5 10" id="KW-0321">Glycogen metabolism</keyword>
<evidence type="ECO:0000256" key="7">
    <source>
        <dbReference type="ARBA" id="ARBA00022679"/>
    </source>
</evidence>
<dbReference type="Pfam" id="PF02806">
    <property type="entry name" value="Alpha-amylase_C"/>
    <property type="match status" value="1"/>
</dbReference>
<keyword evidence="14" id="KW-1185">Reference proteome</keyword>
<dbReference type="Pfam" id="PF22019">
    <property type="entry name" value="GlgB_N"/>
    <property type="match status" value="1"/>
</dbReference>
<dbReference type="InterPro" id="IPR037439">
    <property type="entry name" value="Branching_enzy"/>
</dbReference>
<sequence length="764" mass="89075">MVRCGHVVYNKNKNFGWAQGTTERGDDIMEITELYDIFQIVNGEHYDPHRVLGMHEIEINGEAAIGVRAFLPGAQNITVIDMKNKKKQYPMMKIHEDGFFEVLLWDRKEWFRYMLEFTNDSGITWRSYDPYSFLPTISEYDRYLFGAGNHYEIYDKMGGRLIRHGGTTGAAFTVWAPSAKSVSVIGNFNQWDTRRNPMRRLGVSGVWELFIPGLAENDQYKFHVIQCDGTPVDKADPYGRFSQVRPETASVLYNAKKYKWHDRRWLTARDKKSPYESPMNVYEVHLGSWMRVPEEDNRFLTYIELADKLISYVKEMGYTYIELLPILEHPFDGSWGYQVTGYYAPTSRFGTPDEFKYFIDTCHKEGIGVILDWVPAHFPKDSFGLGRFDGTALYEHADPRRGEHRQWGTYMFNFGRKEVSNFLISNALFWLKEYHIDGLRVDAVASILYLDFGKEAGEWLPNQYGGRENLEAVEFLKHMNSVVKECVPGAMMIAEESTSWPGVTKDPQEGGLGFTLKWNMGWMNDFLFYIKNDPLFRKNHHNRLTFGMAYHYSENFVLVLSHDEVVHEKSSMIGKMPGDDWQRFANLRLAYGFMYGHPGKKLLFMGGEFGQYHEWSEERSLDWHLLQYADHRHMQTYMKNLNAFYLENEAFWKEDFDPHGFQWIDCDDKDSSVVSFIRRSEDKEIYCICNFTPVVHLDFRLGVPKEGAYKEIFNSDRIVFGGSGVENTEEILSEETPWNHFGQSIFLKIPPLGMVVLEQVTDKN</sequence>
<keyword evidence="7 10" id="KW-0808">Transferase</keyword>
<name>A0A136WIZ9_9FIRM</name>
<dbReference type="InterPro" id="IPR017853">
    <property type="entry name" value="GH"/>
</dbReference>
<evidence type="ECO:0000313" key="13">
    <source>
        <dbReference type="EMBL" id="KXL54475.1"/>
    </source>
</evidence>
<evidence type="ECO:0000256" key="10">
    <source>
        <dbReference type="HAMAP-Rule" id="MF_00685"/>
    </source>
</evidence>
<keyword evidence="6 10" id="KW-0328">Glycosyltransferase</keyword>
<dbReference type="EC" id="2.4.1.18" evidence="10"/>
<evidence type="ECO:0000256" key="8">
    <source>
        <dbReference type="ARBA" id="ARBA00023056"/>
    </source>
</evidence>
<dbReference type="SUPFAM" id="SSF51445">
    <property type="entry name" value="(Trans)glycosidases"/>
    <property type="match status" value="1"/>
</dbReference>
<dbReference type="FunFam" id="2.60.40.10:FF:000169">
    <property type="entry name" value="1,4-alpha-glucan branching enzyme GlgB"/>
    <property type="match status" value="1"/>
</dbReference>
<dbReference type="NCBIfam" id="NF008967">
    <property type="entry name" value="PRK12313.1"/>
    <property type="match status" value="1"/>
</dbReference>
<feature type="active site" description="Proton donor" evidence="10 11">
    <location>
        <position position="495"/>
    </location>
</feature>
<evidence type="ECO:0000256" key="9">
    <source>
        <dbReference type="ARBA" id="ARBA00023277"/>
    </source>
</evidence>
<dbReference type="InterPro" id="IPR044143">
    <property type="entry name" value="GlgB_N_E_set_prok"/>
</dbReference>
<dbReference type="PANTHER" id="PTHR43651:SF3">
    <property type="entry name" value="1,4-ALPHA-GLUCAN-BRANCHING ENZYME"/>
    <property type="match status" value="1"/>
</dbReference>
<evidence type="ECO:0000256" key="3">
    <source>
        <dbReference type="ARBA" id="ARBA00004964"/>
    </source>
</evidence>
<keyword evidence="8 10" id="KW-0320">Glycogen biosynthesis</keyword>
<evidence type="ECO:0000256" key="2">
    <source>
        <dbReference type="ARBA" id="ARBA00002953"/>
    </source>
</evidence>
<dbReference type="PANTHER" id="PTHR43651">
    <property type="entry name" value="1,4-ALPHA-GLUCAN-BRANCHING ENZYME"/>
    <property type="match status" value="1"/>
</dbReference>
<keyword evidence="9 10" id="KW-0119">Carbohydrate metabolism</keyword>
<dbReference type="InterPro" id="IPR004193">
    <property type="entry name" value="Glyco_hydro_13_N"/>
</dbReference>
<evidence type="ECO:0000256" key="5">
    <source>
        <dbReference type="ARBA" id="ARBA00022600"/>
    </source>
</evidence>